<proteinExistence type="predicted"/>
<dbReference type="PANTHER" id="PTHR43616">
    <property type="entry name" value="GLYCEROL DEHYDROGENASE"/>
    <property type="match status" value="1"/>
</dbReference>
<dbReference type="Gene3D" id="1.20.1090.10">
    <property type="entry name" value="Dehydroquinate synthase-like - alpha domain"/>
    <property type="match status" value="1"/>
</dbReference>
<feature type="binding site" evidence="8">
    <location>
        <position position="254"/>
    </location>
    <ligand>
        <name>glycerol</name>
        <dbReference type="ChEBI" id="CHEBI:17754"/>
    </ligand>
</feature>
<feature type="binding site" evidence="8">
    <location>
        <position position="272"/>
    </location>
    <ligand>
        <name>glycerol</name>
        <dbReference type="ChEBI" id="CHEBI:17754"/>
    </ligand>
</feature>
<feature type="binding site" evidence="8">
    <location>
        <position position="171"/>
    </location>
    <ligand>
        <name>glycerol</name>
        <dbReference type="ChEBI" id="CHEBI:17754"/>
    </ligand>
</feature>
<sequence length="364" mass="39890">MSYHVMFPNYTVGVDSYTKIPEICRPYGKKIAIIGGKTALHKVQNEIKAALTGSGLEILDIIWYGGDSTPENVEMLKQNSSIQNADMLFGIGGGRAIDTCKMTAHDLEKPFFTFPTIASTCAACTGVAVQYYPNGEFRGLYLSNIPAKHIFISTKIIAEAPDLYLWAGIGDTLAKHYESTFSSRGDELEHFNALGINISSLSVDPLVKYGKKAMRDCIANTPSPELEQTVLSIIISTGLVSNLVDNDYNSSLAHAVYYGVTSLGKAAEKHLHGEIVSYGVLVLLTLDQQAKERDRIFNFNKSIGLPTKLADLDILKQTDLEALIQKASETNDLVHVPYKITQAMIREAILELEKYNKSIEAAAS</sequence>
<evidence type="ECO:0000256" key="6">
    <source>
        <dbReference type="ARBA" id="ARBA00040132"/>
    </source>
</evidence>
<accession>A0A1H6XS56</accession>
<dbReference type="EMBL" id="FNZK01000005">
    <property type="protein sequence ID" value="SEJ27722.1"/>
    <property type="molecule type" value="Genomic_DNA"/>
</dbReference>
<dbReference type="InterPro" id="IPR001670">
    <property type="entry name" value="ADH_Fe/GldA"/>
</dbReference>
<gene>
    <name evidence="11" type="ORF">SAMN05660742_105101</name>
</gene>
<feature type="binding site" evidence="9">
    <location>
        <begin position="94"/>
        <end position="98"/>
    </location>
    <ligand>
        <name>NAD(+)</name>
        <dbReference type="ChEBI" id="CHEBI:57540"/>
    </ligand>
</feature>
<dbReference type="Proteomes" id="UP000199662">
    <property type="component" value="Unassembled WGS sequence"/>
</dbReference>
<evidence type="ECO:0000256" key="3">
    <source>
        <dbReference type="ARBA" id="ARBA00023027"/>
    </source>
</evidence>
<dbReference type="AlphaFoldDB" id="A0A1H6XS56"/>
<evidence type="ECO:0000256" key="8">
    <source>
        <dbReference type="PIRSR" id="PIRSR000112-1"/>
    </source>
</evidence>
<evidence type="ECO:0000256" key="1">
    <source>
        <dbReference type="ARBA" id="ARBA00022723"/>
    </source>
</evidence>
<name>A0A1H6XS56_9FIRM</name>
<evidence type="ECO:0000256" key="2">
    <source>
        <dbReference type="ARBA" id="ARBA00023002"/>
    </source>
</evidence>
<organism evidence="11 12">
    <name type="scientific">Propionispira arboris</name>
    <dbReference type="NCBI Taxonomy" id="84035"/>
    <lineage>
        <taxon>Bacteria</taxon>
        <taxon>Bacillati</taxon>
        <taxon>Bacillota</taxon>
        <taxon>Negativicutes</taxon>
        <taxon>Selenomonadales</taxon>
        <taxon>Selenomonadaceae</taxon>
        <taxon>Propionispira</taxon>
    </lineage>
</organism>
<reference evidence="11 12" key="1">
    <citation type="submission" date="2016-10" db="EMBL/GenBank/DDBJ databases">
        <authorList>
            <person name="de Groot N.N."/>
        </authorList>
    </citation>
    <scope>NUCLEOTIDE SEQUENCE [LARGE SCALE GENOMIC DNA]</scope>
    <source>
        <strain evidence="11 12">DSM 2179</strain>
    </source>
</reference>
<dbReference type="InterPro" id="IPR016205">
    <property type="entry name" value="Glycerol_DH"/>
</dbReference>
<dbReference type="SUPFAM" id="SSF56796">
    <property type="entry name" value="Dehydroquinate synthase-like"/>
    <property type="match status" value="1"/>
</dbReference>
<dbReference type="Gene3D" id="3.40.50.1970">
    <property type="match status" value="1"/>
</dbReference>
<dbReference type="PIRSF" id="PIRSF000112">
    <property type="entry name" value="Glycerol_dehydrogenase"/>
    <property type="match status" value="1"/>
</dbReference>
<dbReference type="GO" id="GO:0005829">
    <property type="term" value="C:cytosol"/>
    <property type="evidence" value="ECO:0007669"/>
    <property type="project" value="TreeGrafter"/>
</dbReference>
<feature type="binding site" evidence="9">
    <location>
        <position position="131"/>
    </location>
    <ligand>
        <name>NAD(+)</name>
        <dbReference type="ChEBI" id="CHEBI:57540"/>
    </ligand>
</feature>
<comment type="pathway">
    <text evidence="4">Polyol metabolism; glycerol fermentation; glycerone phosphate from glycerol (oxidative route): step 1/2.</text>
</comment>
<dbReference type="RefSeq" id="WP_091830266.1">
    <property type="nucleotide sequence ID" value="NZ_FNZK01000005.1"/>
</dbReference>
<evidence type="ECO:0000256" key="9">
    <source>
        <dbReference type="PIRSR" id="PIRSR000112-3"/>
    </source>
</evidence>
<dbReference type="Pfam" id="PF00465">
    <property type="entry name" value="Fe-ADH"/>
    <property type="match status" value="1"/>
</dbReference>
<keyword evidence="8" id="KW-0862">Zinc</keyword>
<comment type="cofactor">
    <cofactor evidence="8">
        <name>Zn(2+)</name>
        <dbReference type="ChEBI" id="CHEBI:29105"/>
    </cofactor>
    <text evidence="8">Binds 1 zinc ion per subunit.</text>
</comment>
<dbReference type="GO" id="GO:0008888">
    <property type="term" value="F:glycerol dehydrogenase (NAD+) activity"/>
    <property type="evidence" value="ECO:0007669"/>
    <property type="project" value="UniProtKB-EC"/>
</dbReference>
<feature type="binding site" evidence="9">
    <location>
        <begin position="116"/>
        <end position="119"/>
    </location>
    <ligand>
        <name>NAD(+)</name>
        <dbReference type="ChEBI" id="CHEBI:57540"/>
    </ligand>
</feature>
<feature type="binding site" evidence="9">
    <location>
        <position position="125"/>
    </location>
    <ligand>
        <name>NAD(+)</name>
        <dbReference type="ChEBI" id="CHEBI:57540"/>
    </ligand>
</feature>
<evidence type="ECO:0000259" key="10">
    <source>
        <dbReference type="Pfam" id="PF00465"/>
    </source>
</evidence>
<keyword evidence="12" id="KW-1185">Reference proteome</keyword>
<evidence type="ECO:0000313" key="12">
    <source>
        <dbReference type="Proteomes" id="UP000199662"/>
    </source>
</evidence>
<keyword evidence="2" id="KW-0560">Oxidoreductase</keyword>
<keyword evidence="1 8" id="KW-0479">Metal-binding</keyword>
<evidence type="ECO:0000256" key="5">
    <source>
        <dbReference type="ARBA" id="ARBA00039147"/>
    </source>
</evidence>
<protein>
    <recommendedName>
        <fullName evidence="6">Glycerol dehydrogenase</fullName>
        <ecNumber evidence="5">1.1.1.6</ecNumber>
    </recommendedName>
</protein>
<dbReference type="EC" id="1.1.1.6" evidence="5"/>
<evidence type="ECO:0000256" key="4">
    <source>
        <dbReference type="ARBA" id="ARBA00037918"/>
    </source>
</evidence>
<dbReference type="STRING" id="84035.SAMN05660742_105101"/>
<comment type="catalytic activity">
    <reaction evidence="7">
        <text>glycerol + NAD(+) = dihydroxyacetone + NADH + H(+)</text>
        <dbReference type="Rhea" id="RHEA:13769"/>
        <dbReference type="ChEBI" id="CHEBI:15378"/>
        <dbReference type="ChEBI" id="CHEBI:16016"/>
        <dbReference type="ChEBI" id="CHEBI:17754"/>
        <dbReference type="ChEBI" id="CHEBI:57540"/>
        <dbReference type="ChEBI" id="CHEBI:57945"/>
        <dbReference type="EC" id="1.1.1.6"/>
    </reaction>
</comment>
<dbReference type="GO" id="GO:0046872">
    <property type="term" value="F:metal ion binding"/>
    <property type="evidence" value="ECO:0007669"/>
    <property type="project" value="UniProtKB-KW"/>
</dbReference>
<evidence type="ECO:0000256" key="7">
    <source>
        <dbReference type="ARBA" id="ARBA00049006"/>
    </source>
</evidence>
<evidence type="ECO:0000313" key="11">
    <source>
        <dbReference type="EMBL" id="SEJ27722.1"/>
    </source>
</evidence>
<keyword evidence="3 9" id="KW-0520">NAD</keyword>
<feature type="domain" description="Alcohol dehydrogenase iron-type/glycerol dehydrogenase GldA" evidence="10">
    <location>
        <begin position="9"/>
        <end position="134"/>
    </location>
</feature>
<dbReference type="PANTHER" id="PTHR43616:SF5">
    <property type="entry name" value="GLYCEROL DEHYDROGENASE 1"/>
    <property type="match status" value="1"/>
</dbReference>
<dbReference type="CDD" id="cd08171">
    <property type="entry name" value="GlyDH-like"/>
    <property type="match status" value="1"/>
</dbReference>